<dbReference type="PROSITE" id="PS51257">
    <property type="entry name" value="PROKAR_LIPOPROTEIN"/>
    <property type="match status" value="1"/>
</dbReference>
<proteinExistence type="predicted"/>
<organism evidence="2 3">
    <name type="scientific">Flavobacterium kingsejongi</name>
    <dbReference type="NCBI Taxonomy" id="1678728"/>
    <lineage>
        <taxon>Bacteria</taxon>
        <taxon>Pseudomonadati</taxon>
        <taxon>Bacteroidota</taxon>
        <taxon>Flavobacteriia</taxon>
        <taxon>Flavobacteriales</taxon>
        <taxon>Flavobacteriaceae</taxon>
        <taxon>Flavobacterium</taxon>
    </lineage>
</organism>
<dbReference type="EMBL" id="CP020919">
    <property type="protein sequence ID" value="AWG25306.1"/>
    <property type="molecule type" value="Genomic_DNA"/>
</dbReference>
<dbReference type="InterPro" id="IPR011990">
    <property type="entry name" value="TPR-like_helical_dom_sf"/>
</dbReference>
<dbReference type="OrthoDB" id="725917at2"/>
<dbReference type="Gene3D" id="1.25.40.390">
    <property type="match status" value="1"/>
</dbReference>
<evidence type="ECO:0000313" key="3">
    <source>
        <dbReference type="Proteomes" id="UP000244677"/>
    </source>
</evidence>
<accession>A0A2S1LNU7</accession>
<dbReference type="SUPFAM" id="SSF48452">
    <property type="entry name" value="TPR-like"/>
    <property type="match status" value="1"/>
</dbReference>
<dbReference type="AlphaFoldDB" id="A0A2S1LNU7"/>
<evidence type="ECO:0000256" key="1">
    <source>
        <dbReference type="SAM" id="SignalP"/>
    </source>
</evidence>
<protein>
    <recommendedName>
        <fullName evidence="4">SusD/RagB family nutrient-binding outer membrane lipoprotein</fullName>
    </recommendedName>
</protein>
<evidence type="ECO:0000313" key="2">
    <source>
        <dbReference type="EMBL" id="AWG25306.1"/>
    </source>
</evidence>
<feature type="signal peptide" evidence="1">
    <location>
        <begin position="1"/>
        <end position="18"/>
    </location>
</feature>
<dbReference type="Pfam" id="PF12771">
    <property type="entry name" value="SusD-like_2"/>
    <property type="match status" value="1"/>
</dbReference>
<dbReference type="KEGG" id="fki:FK004_08680"/>
<reference evidence="2 3" key="1">
    <citation type="submission" date="2017-04" db="EMBL/GenBank/DDBJ databases">
        <title>Complete genome sequence of Flavobacterium kingsejong AJ004.</title>
        <authorList>
            <person name="Lee P.C."/>
        </authorList>
    </citation>
    <scope>NUCLEOTIDE SEQUENCE [LARGE SCALE GENOMIC DNA]</scope>
    <source>
        <strain evidence="2 3">AJ004</strain>
    </source>
</reference>
<evidence type="ECO:0008006" key="4">
    <source>
        <dbReference type="Google" id="ProtNLM"/>
    </source>
</evidence>
<dbReference type="Proteomes" id="UP000244677">
    <property type="component" value="Chromosome"/>
</dbReference>
<dbReference type="InterPro" id="IPR041662">
    <property type="entry name" value="SusD-like_2"/>
</dbReference>
<name>A0A2S1LNU7_9FLAO</name>
<feature type="chain" id="PRO_5015477786" description="SusD/RagB family nutrient-binding outer membrane lipoprotein" evidence="1">
    <location>
        <begin position="19"/>
        <end position="526"/>
    </location>
</feature>
<keyword evidence="3" id="KW-1185">Reference proteome</keyword>
<dbReference type="RefSeq" id="WP_108736909.1">
    <property type="nucleotide sequence ID" value="NZ_CP020919.1"/>
</dbReference>
<sequence length="526" mass="58498">MKKIFLTVFALASTLAFVGCSEDFDTINTNPTAPINVNTPGLFNNANKQLTDATRGDFSSGRMTLPWVQYSAQRNYTSEDRFQFRQETNTALYTDLYTTAQNYKTIIELCTNPATAATMANYGDIDNQIAAARIMLSLTFLHLVDAYGDIPYYSYGNSDPDFQALQLQSSGNLTPKFASQTKIYTDLLKELKEASEMINDGELIFTEGDHIFGSTEKMKRFANSLRLRIANRVKGVIPTATDHITDAIASGVMLSNDDTVGLAYQNDDVFPSPMYKSFFVDNRTDFAVANTFIDLLTGELGVFGVDPRLQKYAAPNTASKATIQNQSYAETDDLTKYKGMPYGIPDGLTPSQRTGACLFSYNVLKRNYTEVLMEYAEVEFLLSEVNGWDDAHYKNGVTASMERWNVDPAKITAFVAALPAASQANVLNQKYVALYMQPYEAWSEYRRTGFPNTILLPGETYELNNPTTDTPPQTTYVFTPIPTVTEMPTRFTYPNTLSTLNGANYQAASQAIGGDLITTKLIWDLN</sequence>
<gene>
    <name evidence="2" type="ORF">FK004_08680</name>
</gene>
<keyword evidence="1" id="KW-0732">Signal</keyword>